<dbReference type="GO" id="GO:0030288">
    <property type="term" value="C:outer membrane-bounded periplasmic space"/>
    <property type="evidence" value="ECO:0007669"/>
    <property type="project" value="TreeGrafter"/>
</dbReference>
<keyword evidence="15" id="KW-0472">Membrane</keyword>
<dbReference type="EMBL" id="CP069389">
    <property type="protein sequence ID" value="QRN89943.1"/>
    <property type="molecule type" value="Genomic_DNA"/>
</dbReference>
<keyword evidence="8" id="KW-0133">Cell shape</keyword>
<feature type="compositionally biased region" description="Low complexity" evidence="14">
    <location>
        <begin position="679"/>
        <end position="747"/>
    </location>
</feature>
<evidence type="ECO:0000256" key="10">
    <source>
        <dbReference type="ARBA" id="ARBA00023268"/>
    </source>
</evidence>
<evidence type="ECO:0000313" key="18">
    <source>
        <dbReference type="EMBL" id="QRN89943.1"/>
    </source>
</evidence>
<evidence type="ECO:0000256" key="9">
    <source>
        <dbReference type="ARBA" id="ARBA00022984"/>
    </source>
</evidence>
<dbReference type="GO" id="GO:0009252">
    <property type="term" value="P:peptidoglycan biosynthetic process"/>
    <property type="evidence" value="ECO:0007669"/>
    <property type="project" value="UniProtKB-KW"/>
</dbReference>
<evidence type="ECO:0000256" key="13">
    <source>
        <dbReference type="ARBA" id="ARBA00049902"/>
    </source>
</evidence>
<keyword evidence="7" id="KW-0378">Hydrolase</keyword>
<evidence type="ECO:0000256" key="7">
    <source>
        <dbReference type="ARBA" id="ARBA00022801"/>
    </source>
</evidence>
<keyword evidence="15" id="KW-0812">Transmembrane</keyword>
<dbReference type="InterPro" id="IPR001264">
    <property type="entry name" value="Glyco_trans_51"/>
</dbReference>
<name>A0AB37HRV7_MAMSC</name>
<dbReference type="Pfam" id="PF00905">
    <property type="entry name" value="Transpeptidase"/>
    <property type="match status" value="1"/>
</dbReference>
<dbReference type="Pfam" id="PF00912">
    <property type="entry name" value="Transgly"/>
    <property type="match status" value="1"/>
</dbReference>
<dbReference type="GO" id="GO:0008360">
    <property type="term" value="P:regulation of cell shape"/>
    <property type="evidence" value="ECO:0007669"/>
    <property type="project" value="UniProtKB-KW"/>
</dbReference>
<dbReference type="SUPFAM" id="SSF56601">
    <property type="entry name" value="beta-lactamase/transpeptidase-like"/>
    <property type="match status" value="1"/>
</dbReference>
<accession>A0AB37HRV7</accession>
<comment type="catalytic activity">
    <reaction evidence="13">
        <text>[GlcNAc-(1-&gt;4)-Mur2Ac(oyl-L-Ala-gamma-D-Glu-L-Lys-D-Ala-D-Ala)](n)-di-trans,octa-cis-undecaprenyl diphosphate + beta-D-GlcNAc-(1-&gt;4)-Mur2Ac(oyl-L-Ala-gamma-D-Glu-L-Lys-D-Ala-D-Ala)-di-trans,octa-cis-undecaprenyl diphosphate = [GlcNAc-(1-&gt;4)-Mur2Ac(oyl-L-Ala-gamma-D-Glu-L-Lys-D-Ala-D-Ala)](n+1)-di-trans,octa-cis-undecaprenyl diphosphate + di-trans,octa-cis-undecaprenyl diphosphate + H(+)</text>
        <dbReference type="Rhea" id="RHEA:23708"/>
        <dbReference type="Rhea" id="RHEA-COMP:9602"/>
        <dbReference type="Rhea" id="RHEA-COMP:9603"/>
        <dbReference type="ChEBI" id="CHEBI:15378"/>
        <dbReference type="ChEBI" id="CHEBI:58405"/>
        <dbReference type="ChEBI" id="CHEBI:60033"/>
        <dbReference type="ChEBI" id="CHEBI:78435"/>
        <dbReference type="EC" id="2.4.99.28"/>
    </reaction>
</comment>
<evidence type="ECO:0000256" key="12">
    <source>
        <dbReference type="ARBA" id="ARBA00034000"/>
    </source>
</evidence>
<evidence type="ECO:0000256" key="4">
    <source>
        <dbReference type="ARBA" id="ARBA00022670"/>
    </source>
</evidence>
<evidence type="ECO:0000256" key="15">
    <source>
        <dbReference type="SAM" id="Phobius"/>
    </source>
</evidence>
<keyword evidence="3" id="KW-0121">Carboxypeptidase</keyword>
<gene>
    <name evidence="18" type="ORF">JRU67_07620</name>
</gene>
<feature type="domain" description="Penicillin-binding protein transpeptidase" evidence="16">
    <location>
        <begin position="359"/>
        <end position="626"/>
    </location>
</feature>
<dbReference type="GO" id="GO:0009002">
    <property type="term" value="F:serine-type D-Ala-D-Ala carboxypeptidase activity"/>
    <property type="evidence" value="ECO:0007669"/>
    <property type="project" value="UniProtKB-EC"/>
</dbReference>
<keyword evidence="9" id="KW-0573">Peptidoglycan synthesis</keyword>
<dbReference type="Gene3D" id="3.90.1310.20">
    <property type="match status" value="1"/>
</dbReference>
<feature type="domain" description="Glycosyl transferase family 51" evidence="17">
    <location>
        <begin position="77"/>
        <end position="251"/>
    </location>
</feature>
<keyword evidence="5" id="KW-0328">Glycosyltransferase</keyword>
<evidence type="ECO:0000259" key="17">
    <source>
        <dbReference type="Pfam" id="PF00912"/>
    </source>
</evidence>
<protein>
    <submittedName>
        <fullName evidence="18">Penicillin-binding protein</fullName>
    </submittedName>
</protein>
<organism evidence="18 19">
    <name type="scientific">Mammaliicoccus sciuri</name>
    <name type="common">Staphylococcus sciuri</name>
    <dbReference type="NCBI Taxonomy" id="1296"/>
    <lineage>
        <taxon>Bacteria</taxon>
        <taxon>Bacillati</taxon>
        <taxon>Bacillota</taxon>
        <taxon>Bacilli</taxon>
        <taxon>Bacillales</taxon>
        <taxon>Staphylococcaceae</taxon>
        <taxon>Mammaliicoccus</taxon>
    </lineage>
</organism>
<dbReference type="Gene3D" id="1.10.3810.10">
    <property type="entry name" value="Biosynthetic peptidoglycan transglycosylase-like"/>
    <property type="match status" value="1"/>
</dbReference>
<dbReference type="GO" id="GO:0071555">
    <property type="term" value="P:cell wall organization"/>
    <property type="evidence" value="ECO:0007669"/>
    <property type="project" value="UniProtKB-KW"/>
</dbReference>
<evidence type="ECO:0000256" key="6">
    <source>
        <dbReference type="ARBA" id="ARBA00022679"/>
    </source>
</evidence>
<dbReference type="Gene3D" id="3.40.710.10">
    <property type="entry name" value="DD-peptidase/beta-lactamase superfamily"/>
    <property type="match status" value="1"/>
</dbReference>
<comment type="similarity">
    <text evidence="1">In the C-terminal section; belongs to the transpeptidase family.</text>
</comment>
<dbReference type="PANTHER" id="PTHR32282">
    <property type="entry name" value="BINDING PROTEIN TRANSPEPTIDASE, PUTATIVE-RELATED"/>
    <property type="match status" value="1"/>
</dbReference>
<evidence type="ECO:0000256" key="3">
    <source>
        <dbReference type="ARBA" id="ARBA00022645"/>
    </source>
</evidence>
<dbReference type="AlphaFoldDB" id="A0AB37HRV7"/>
<feature type="compositionally biased region" description="Low complexity" evidence="14">
    <location>
        <begin position="757"/>
        <end position="768"/>
    </location>
</feature>
<evidence type="ECO:0000256" key="2">
    <source>
        <dbReference type="ARBA" id="ARBA00007739"/>
    </source>
</evidence>
<keyword evidence="4" id="KW-0645">Protease</keyword>
<dbReference type="FunFam" id="1.10.3810.10:FF:000001">
    <property type="entry name" value="Penicillin-binding protein 1A"/>
    <property type="match status" value="1"/>
</dbReference>
<proteinExistence type="inferred from homology"/>
<dbReference type="InterPro" id="IPR023346">
    <property type="entry name" value="Lysozyme-like_dom_sf"/>
</dbReference>
<dbReference type="GO" id="GO:0006508">
    <property type="term" value="P:proteolysis"/>
    <property type="evidence" value="ECO:0007669"/>
    <property type="project" value="UniProtKB-KW"/>
</dbReference>
<keyword evidence="6" id="KW-0808">Transferase</keyword>
<dbReference type="InterPro" id="IPR001460">
    <property type="entry name" value="PCN-bd_Tpept"/>
</dbReference>
<evidence type="ECO:0000259" key="16">
    <source>
        <dbReference type="Pfam" id="PF00905"/>
    </source>
</evidence>
<comment type="similarity">
    <text evidence="2">In the N-terminal section; belongs to the glycosyltransferase 51 family.</text>
</comment>
<dbReference type="InterPro" id="IPR012338">
    <property type="entry name" value="Beta-lactam/transpept-like"/>
</dbReference>
<comment type="catalytic activity">
    <reaction evidence="12">
        <text>Preferential cleavage: (Ac)2-L-Lys-D-Ala-|-D-Ala. Also transpeptidation of peptidyl-alanyl moieties that are N-acyl substituents of D-alanine.</text>
        <dbReference type="EC" id="3.4.16.4"/>
    </reaction>
</comment>
<dbReference type="GO" id="GO:0008658">
    <property type="term" value="F:penicillin binding"/>
    <property type="evidence" value="ECO:0007669"/>
    <property type="project" value="InterPro"/>
</dbReference>
<evidence type="ECO:0000313" key="19">
    <source>
        <dbReference type="Proteomes" id="UP000640299"/>
    </source>
</evidence>
<dbReference type="SUPFAM" id="SSF53955">
    <property type="entry name" value="Lysozyme-like"/>
    <property type="match status" value="1"/>
</dbReference>
<dbReference type="InterPro" id="IPR036950">
    <property type="entry name" value="PBP_transglycosylase"/>
</dbReference>
<evidence type="ECO:0000256" key="14">
    <source>
        <dbReference type="SAM" id="MobiDB-lite"/>
    </source>
</evidence>
<evidence type="ECO:0000256" key="1">
    <source>
        <dbReference type="ARBA" id="ARBA00007090"/>
    </source>
</evidence>
<feature type="region of interest" description="Disordered" evidence="14">
    <location>
        <begin position="657"/>
        <end position="776"/>
    </location>
</feature>
<keyword evidence="15" id="KW-1133">Transmembrane helix</keyword>
<evidence type="ECO:0000256" key="8">
    <source>
        <dbReference type="ARBA" id="ARBA00022960"/>
    </source>
</evidence>
<evidence type="ECO:0000256" key="11">
    <source>
        <dbReference type="ARBA" id="ARBA00023316"/>
    </source>
</evidence>
<feature type="transmembrane region" description="Helical" evidence="15">
    <location>
        <begin position="26"/>
        <end position="53"/>
    </location>
</feature>
<evidence type="ECO:0000256" key="5">
    <source>
        <dbReference type="ARBA" id="ARBA00022676"/>
    </source>
</evidence>
<dbReference type="RefSeq" id="WP_025905491.1">
    <property type="nucleotide sequence ID" value="NZ_CP065795.1"/>
</dbReference>
<dbReference type="Proteomes" id="UP000640299">
    <property type="component" value="Chromosome"/>
</dbReference>
<dbReference type="InterPro" id="IPR050396">
    <property type="entry name" value="Glycosyltr_51/Transpeptidase"/>
</dbReference>
<keyword evidence="10" id="KW-0511">Multifunctional enzyme</keyword>
<reference evidence="18" key="1">
    <citation type="submission" date="2021-02" db="EMBL/GenBank/DDBJ databases">
        <title>cfr and optrA-positive Staphylococcus spp.</title>
        <authorList>
            <person name="Chen L."/>
        </authorList>
    </citation>
    <scope>NUCLEOTIDE SEQUENCE</scope>
    <source>
        <strain evidence="18">GDQ20D70P</strain>
    </source>
</reference>
<keyword evidence="11" id="KW-0961">Cell wall biogenesis/degradation</keyword>
<sequence>MSQSKASNSKNGKEQPKKKRNIKRTIIKVFGILVLAFLAMVIIGVLVFAYYAWKAPAFNESALKDQLPTKIYDKNNKLVTTLYMGQKREHVKFDDVPDQMKDAVLATEDNRFYDHGALDYKRLSGAVMKNFTGGFGSQGASTLTQQVVKRSFLTDKKSIERKAQEAYLSYRLEQEYSKDEIFEMYLNKIYYSDGIYGSQTAAKYYFNKKLKDLNLAETAYLAGLPQVPNQYNIYDNPEAAEKRKDTVLYLMERHGRITKKEMKEAQDTPIDKNLVKRTVEERNDAMTDTPDNEYASYINYVKQEITQNKAFKGQSLNDIMTSGLKIYTNMDKDVQKTLQESVDNGTFYKNKDQITGSSIVDTKTGKLVGISGGKDYKDVVDRNQATDVHPTGSSLKPILAYGPAIENMQYATNHKFQDESEYNINGSIFKNYDGQGHGSVTMADALARSYNIPALKSWQETNQNAGEKAVKNFASKVNLNYKDEIGPSEVLGGSQSEFSPTQLASAFATMGNGGTYNEAKSIRKVVTQDDETIKFSSESHKAMEDYTAYMLTEMLKGTFQAYGSAYGYGINGVNVAAKTGTGTYGDEVYTEYQLPENAAKDVWITGYSPQYTMSVWMGFNKVKKYGENSFLGHDEQIKPQILFNEVMSEISNYDGADFEKPDSVTGSGKSLSVAGNEDNNTTSSSAPSSGNSRNQQNNYNFSNNNNNVTTNEPQTNSNSSTTQQNNTQQQSSTNQNVTTEEQTTETPTSEESDSDSDNNSSTSDAAKQAAKEEKDD</sequence>
<dbReference type="GO" id="GO:0008955">
    <property type="term" value="F:peptidoglycan glycosyltransferase activity"/>
    <property type="evidence" value="ECO:0007669"/>
    <property type="project" value="UniProtKB-EC"/>
</dbReference>
<dbReference type="PANTHER" id="PTHR32282:SF29">
    <property type="entry name" value="PENICILLIN-BINDING PROTEIN 1A"/>
    <property type="match status" value="1"/>
</dbReference>